<feature type="signal peptide" evidence="2">
    <location>
        <begin position="1"/>
        <end position="18"/>
    </location>
</feature>
<feature type="domain" description="TauD/TfdA-like" evidence="3">
    <location>
        <begin position="91"/>
        <end position="424"/>
    </location>
</feature>
<reference evidence="4 5" key="1">
    <citation type="submission" date="2024-10" db="EMBL/GenBank/DDBJ databases">
        <title>Updated reference genomes for cyclostephanoid diatoms.</title>
        <authorList>
            <person name="Roberts W.R."/>
            <person name="Alverson A.J."/>
        </authorList>
    </citation>
    <scope>NUCLEOTIDE SEQUENCE [LARGE SCALE GENOMIC DNA]</scope>
    <source>
        <strain evidence="4 5">AJA010-31</strain>
    </source>
</reference>
<sequence>MVKFSLSSLALLTASTTAFAPVSQRSTIQRASHLRATDTPLAPFTQWGSPIPDILSSHQQLQSKPLEFAPTIRSSEIGLKSDDVEGQLEYVRKNKDEIKQKMVDCGAVIFREFDLMKEQEGFVKFYEGQSSILMTYPNTDTLLLTLLPYILLCSSFIALGMKTCLDPLHSVSARPTVDGTKNSPVYEAVNKESRKNFFIGMHNEFVGTRAPRAAAFVCFKAAETGGEFLIADGRAIFRDLKPDLVEKLYSRNIRYSVMELPFFGWVDGLPEFMRPGVMGVVKAVVSAAINSKVDFSVDLQWGEGGYDNVKMLQARAPSQPPILIHPVTGEPHWFCNVHSHSSKLRKDRESIYGAERFEDGASQINKSDMFYGDDGDISDEDLEHMDEVTMKNVQFVKMTEGDVVLLDNYKCMHGRNVFDGTRKHGVAWFEGWEGEEEMKEKAKQMVQEKDLVAA</sequence>
<organism evidence="4 5">
    <name type="scientific">Cyclotella atomus</name>
    <dbReference type="NCBI Taxonomy" id="382360"/>
    <lineage>
        <taxon>Eukaryota</taxon>
        <taxon>Sar</taxon>
        <taxon>Stramenopiles</taxon>
        <taxon>Ochrophyta</taxon>
        <taxon>Bacillariophyta</taxon>
        <taxon>Coscinodiscophyceae</taxon>
        <taxon>Thalassiosirophycidae</taxon>
        <taxon>Stephanodiscales</taxon>
        <taxon>Stephanodiscaceae</taxon>
        <taxon>Cyclotella</taxon>
    </lineage>
</organism>
<dbReference type="InterPro" id="IPR042098">
    <property type="entry name" value="TauD-like_sf"/>
</dbReference>
<dbReference type="Proteomes" id="UP001530400">
    <property type="component" value="Unassembled WGS sequence"/>
</dbReference>
<name>A0ABD3NHM3_9STRA</name>
<feature type="chain" id="PRO_5044789295" description="TauD/TfdA-like domain-containing protein" evidence="2">
    <location>
        <begin position="19"/>
        <end position="454"/>
    </location>
</feature>
<dbReference type="PANTHER" id="PTHR10696">
    <property type="entry name" value="GAMMA-BUTYROBETAINE HYDROXYLASE-RELATED"/>
    <property type="match status" value="1"/>
</dbReference>
<dbReference type="SUPFAM" id="SSF51197">
    <property type="entry name" value="Clavaminate synthase-like"/>
    <property type="match status" value="1"/>
</dbReference>
<proteinExistence type="predicted"/>
<gene>
    <name evidence="4" type="ORF">ACHAWO_010593</name>
</gene>
<keyword evidence="1" id="KW-0560">Oxidoreductase</keyword>
<dbReference type="Pfam" id="PF02668">
    <property type="entry name" value="TauD"/>
    <property type="match status" value="1"/>
</dbReference>
<accession>A0ABD3NHM3</accession>
<evidence type="ECO:0000259" key="3">
    <source>
        <dbReference type="Pfam" id="PF02668"/>
    </source>
</evidence>
<evidence type="ECO:0000256" key="1">
    <source>
        <dbReference type="ARBA" id="ARBA00023002"/>
    </source>
</evidence>
<dbReference type="EMBL" id="JALLPJ020001152">
    <property type="protein sequence ID" value="KAL3775480.1"/>
    <property type="molecule type" value="Genomic_DNA"/>
</dbReference>
<keyword evidence="5" id="KW-1185">Reference proteome</keyword>
<dbReference type="GO" id="GO:0016491">
    <property type="term" value="F:oxidoreductase activity"/>
    <property type="evidence" value="ECO:0007669"/>
    <property type="project" value="UniProtKB-KW"/>
</dbReference>
<evidence type="ECO:0000313" key="5">
    <source>
        <dbReference type="Proteomes" id="UP001530400"/>
    </source>
</evidence>
<evidence type="ECO:0000256" key="2">
    <source>
        <dbReference type="SAM" id="SignalP"/>
    </source>
</evidence>
<dbReference type="InterPro" id="IPR003819">
    <property type="entry name" value="TauD/TfdA-like"/>
</dbReference>
<evidence type="ECO:0000313" key="4">
    <source>
        <dbReference type="EMBL" id="KAL3775480.1"/>
    </source>
</evidence>
<dbReference type="InterPro" id="IPR050411">
    <property type="entry name" value="AlphaKG_dependent_hydroxylases"/>
</dbReference>
<comment type="caution">
    <text evidence="4">The sequence shown here is derived from an EMBL/GenBank/DDBJ whole genome shotgun (WGS) entry which is preliminary data.</text>
</comment>
<keyword evidence="2" id="KW-0732">Signal</keyword>
<dbReference type="PANTHER" id="PTHR10696:SF21">
    <property type="entry name" value="TAUD_TFDA-LIKE DOMAIN-CONTAINING PROTEIN"/>
    <property type="match status" value="1"/>
</dbReference>
<protein>
    <recommendedName>
        <fullName evidence="3">TauD/TfdA-like domain-containing protein</fullName>
    </recommendedName>
</protein>
<dbReference type="Gene3D" id="3.60.130.10">
    <property type="entry name" value="Clavaminate synthase-like"/>
    <property type="match status" value="1"/>
</dbReference>
<dbReference type="AlphaFoldDB" id="A0ABD3NHM3"/>